<evidence type="ECO:0000313" key="8">
    <source>
        <dbReference type="Proteomes" id="UP001224359"/>
    </source>
</evidence>
<organism evidence="7 8">
    <name type="scientific">Alkalibacillus salilacus</name>
    <dbReference type="NCBI Taxonomy" id="284582"/>
    <lineage>
        <taxon>Bacteria</taxon>
        <taxon>Bacillati</taxon>
        <taxon>Bacillota</taxon>
        <taxon>Bacilli</taxon>
        <taxon>Bacillales</taxon>
        <taxon>Bacillaceae</taxon>
        <taxon>Alkalibacillus</taxon>
    </lineage>
</organism>
<evidence type="ECO:0000256" key="1">
    <source>
        <dbReference type="ARBA" id="ARBA00004141"/>
    </source>
</evidence>
<dbReference type="PRINTS" id="PR00169">
    <property type="entry name" value="KCHANNEL"/>
</dbReference>
<dbReference type="RefSeq" id="WP_306973582.1">
    <property type="nucleotide sequence ID" value="NZ_JAUSTQ010000001.1"/>
</dbReference>
<keyword evidence="7" id="KW-0406">Ion transport</keyword>
<keyword evidence="4 5" id="KW-0472">Membrane</keyword>
<dbReference type="Gene3D" id="1.10.287.70">
    <property type="match status" value="1"/>
</dbReference>
<dbReference type="Gene3D" id="1.20.120.350">
    <property type="entry name" value="Voltage-gated potassium channels. Chain C"/>
    <property type="match status" value="1"/>
</dbReference>
<keyword evidence="2 5" id="KW-0812">Transmembrane</keyword>
<dbReference type="GO" id="GO:0034220">
    <property type="term" value="P:monoatomic ion transmembrane transport"/>
    <property type="evidence" value="ECO:0007669"/>
    <property type="project" value="UniProtKB-KW"/>
</dbReference>
<dbReference type="PANTHER" id="PTHR10037:SF62">
    <property type="entry name" value="SODIUM CHANNEL PROTEIN 60E"/>
    <property type="match status" value="1"/>
</dbReference>
<keyword evidence="7" id="KW-0813">Transport</keyword>
<evidence type="ECO:0000256" key="4">
    <source>
        <dbReference type="ARBA" id="ARBA00023136"/>
    </source>
</evidence>
<feature type="transmembrane region" description="Helical" evidence="5">
    <location>
        <begin position="81"/>
        <end position="107"/>
    </location>
</feature>
<proteinExistence type="predicted"/>
<name>A0ABT9VB27_9BACI</name>
<feature type="transmembrane region" description="Helical" evidence="5">
    <location>
        <begin position="16"/>
        <end position="35"/>
    </location>
</feature>
<protein>
    <submittedName>
        <fullName evidence="7">Voltage-gated sodium channel</fullName>
    </submittedName>
</protein>
<dbReference type="InterPro" id="IPR043203">
    <property type="entry name" value="VGCC_Ca_Na"/>
</dbReference>
<feature type="transmembrane region" description="Helical" evidence="5">
    <location>
        <begin position="47"/>
        <end position="69"/>
    </location>
</feature>
<feature type="domain" description="Ion transport" evidence="6">
    <location>
        <begin position="14"/>
        <end position="232"/>
    </location>
</feature>
<evidence type="ECO:0000256" key="5">
    <source>
        <dbReference type="SAM" id="Phobius"/>
    </source>
</evidence>
<evidence type="ECO:0000259" key="6">
    <source>
        <dbReference type="Pfam" id="PF00520"/>
    </source>
</evidence>
<evidence type="ECO:0000256" key="2">
    <source>
        <dbReference type="ARBA" id="ARBA00022692"/>
    </source>
</evidence>
<evidence type="ECO:0000256" key="3">
    <source>
        <dbReference type="ARBA" id="ARBA00022989"/>
    </source>
</evidence>
<dbReference type="EMBL" id="JAUSTQ010000001">
    <property type="protein sequence ID" value="MDQ0158120.1"/>
    <property type="molecule type" value="Genomic_DNA"/>
</dbReference>
<dbReference type="InterPro" id="IPR027359">
    <property type="entry name" value="Volt_channel_dom_sf"/>
</dbReference>
<keyword evidence="3 5" id="KW-1133">Transmembrane helix</keyword>
<evidence type="ECO:0000313" key="7">
    <source>
        <dbReference type="EMBL" id="MDQ0158120.1"/>
    </source>
</evidence>
<keyword evidence="7" id="KW-0407">Ion channel</keyword>
<dbReference type="PANTHER" id="PTHR10037">
    <property type="entry name" value="VOLTAGE-GATED CATION CHANNEL CALCIUM AND SODIUM"/>
    <property type="match status" value="1"/>
</dbReference>
<accession>A0ABT9VB27</accession>
<sequence>MNQLQQKSAQIVNHKAFQPTIITLILINAVIVGLESYRGLYESYGEWFVRIDTFVLIIFTLEIILKLIAAKPTVNFFKDGWNVFDFVIVLSSFIFMGSPFVTVLRILRVLRVFRTISVIPSLRKIVNALILTLPSLGTIMLLLGIMFYVFSVMGTFLFRDVAPEYFGTIEDTLLSLFQIITLESWASAIMRPIMDEIWWAWTYFVAFILSGTFIVLNLFVGVIVNNFEKVEQLENGETPEDDQLKKEVTQMRQEIRELKQIIRDERE</sequence>
<dbReference type="Pfam" id="PF00520">
    <property type="entry name" value="Ion_trans"/>
    <property type="match status" value="1"/>
</dbReference>
<feature type="transmembrane region" description="Helical" evidence="5">
    <location>
        <begin position="200"/>
        <end position="224"/>
    </location>
</feature>
<dbReference type="Proteomes" id="UP001224359">
    <property type="component" value="Unassembled WGS sequence"/>
</dbReference>
<reference evidence="7 8" key="1">
    <citation type="submission" date="2023-07" db="EMBL/GenBank/DDBJ databases">
        <title>Genomic Encyclopedia of Type Strains, Phase IV (KMG-IV): sequencing the most valuable type-strain genomes for metagenomic binning, comparative biology and taxonomic classification.</title>
        <authorList>
            <person name="Goeker M."/>
        </authorList>
    </citation>
    <scope>NUCLEOTIDE SEQUENCE [LARGE SCALE GENOMIC DNA]</scope>
    <source>
        <strain evidence="7 8">DSM 16460</strain>
    </source>
</reference>
<dbReference type="InterPro" id="IPR005821">
    <property type="entry name" value="Ion_trans_dom"/>
</dbReference>
<feature type="transmembrane region" description="Helical" evidence="5">
    <location>
        <begin position="128"/>
        <end position="150"/>
    </location>
</feature>
<comment type="caution">
    <text evidence="7">The sequence shown here is derived from an EMBL/GenBank/DDBJ whole genome shotgun (WGS) entry which is preliminary data.</text>
</comment>
<keyword evidence="8" id="KW-1185">Reference proteome</keyword>
<dbReference type="SUPFAM" id="SSF81324">
    <property type="entry name" value="Voltage-gated potassium channels"/>
    <property type="match status" value="1"/>
</dbReference>
<comment type="subcellular location">
    <subcellularLocation>
        <location evidence="1">Membrane</location>
        <topology evidence="1">Multi-pass membrane protein</topology>
    </subcellularLocation>
</comment>
<gene>
    <name evidence="7" type="ORF">J2S77_000070</name>
</gene>